<dbReference type="AlphaFoldDB" id="A0A9D1EWS3"/>
<dbReference type="EMBL" id="DVIU01000029">
    <property type="protein sequence ID" value="HIS35273.1"/>
    <property type="molecule type" value="Genomic_DNA"/>
</dbReference>
<comment type="caution">
    <text evidence="2">The sequence shown here is derived from an EMBL/GenBank/DDBJ whole genome shotgun (WGS) entry which is preliminary data.</text>
</comment>
<organism evidence="2 3">
    <name type="scientific">Candidatus Scatousia excrementigallinarum</name>
    <dbReference type="NCBI Taxonomy" id="2840935"/>
    <lineage>
        <taxon>Bacteria</taxon>
        <taxon>Candidatus Scatousia</taxon>
    </lineage>
</organism>
<evidence type="ECO:0000313" key="3">
    <source>
        <dbReference type="Proteomes" id="UP000823928"/>
    </source>
</evidence>
<proteinExistence type="predicted"/>
<dbReference type="Proteomes" id="UP000823928">
    <property type="component" value="Unassembled WGS sequence"/>
</dbReference>
<gene>
    <name evidence="2" type="ORF">IAC10_01390</name>
</gene>
<evidence type="ECO:0000256" key="1">
    <source>
        <dbReference type="SAM" id="SignalP"/>
    </source>
</evidence>
<feature type="signal peptide" evidence="1">
    <location>
        <begin position="1"/>
        <end position="22"/>
    </location>
</feature>
<evidence type="ECO:0008006" key="4">
    <source>
        <dbReference type="Google" id="ProtNLM"/>
    </source>
</evidence>
<reference evidence="2" key="2">
    <citation type="journal article" date="2021" name="PeerJ">
        <title>Extensive microbial diversity within the chicken gut microbiome revealed by metagenomics and culture.</title>
        <authorList>
            <person name="Gilroy R."/>
            <person name="Ravi A."/>
            <person name="Getino M."/>
            <person name="Pursley I."/>
            <person name="Horton D.L."/>
            <person name="Alikhan N.F."/>
            <person name="Baker D."/>
            <person name="Gharbi K."/>
            <person name="Hall N."/>
            <person name="Watson M."/>
            <person name="Adriaenssens E.M."/>
            <person name="Foster-Nyarko E."/>
            <person name="Jarju S."/>
            <person name="Secka A."/>
            <person name="Antonio M."/>
            <person name="Oren A."/>
            <person name="Chaudhuri R.R."/>
            <person name="La Ragione R."/>
            <person name="Hildebrand F."/>
            <person name="Pallen M.J."/>
        </authorList>
    </citation>
    <scope>NUCLEOTIDE SEQUENCE</scope>
    <source>
        <strain evidence="2">6276</strain>
    </source>
</reference>
<sequence length="271" mass="30423">MKNFIRCVILFVCLSINSAANAITYNVVVLPADILRVCENYYCYPEVSEIVANDLIKYFNASNKIKSPTLPEIRRTLAGNQNLKTSVKASMDKFNSRGNVDFSAMKQLSKAFSANSVLLISNSVGTENSSMRRSVWEILELSSALNVSYPYSMDTDAVLIDTVNDLVMWRGGYSKVLNSSDGSFTARKASQSYAKYAYLQAYSCDILAKTIAQNVILRFFPKTVTPVLNTKDLKPSGNYFRYESSNPSRSRIDEKEEEPLEHDYGEMIYGI</sequence>
<evidence type="ECO:0000313" key="2">
    <source>
        <dbReference type="EMBL" id="HIS35273.1"/>
    </source>
</evidence>
<reference evidence="2" key="1">
    <citation type="submission" date="2020-10" db="EMBL/GenBank/DDBJ databases">
        <authorList>
            <person name="Gilroy R."/>
        </authorList>
    </citation>
    <scope>NUCLEOTIDE SEQUENCE</scope>
    <source>
        <strain evidence="2">6276</strain>
    </source>
</reference>
<feature type="chain" id="PRO_5039614104" description="Lipoprotein" evidence="1">
    <location>
        <begin position="23"/>
        <end position="271"/>
    </location>
</feature>
<protein>
    <recommendedName>
        <fullName evidence="4">Lipoprotein</fullName>
    </recommendedName>
</protein>
<keyword evidence="1" id="KW-0732">Signal</keyword>
<accession>A0A9D1EWS3</accession>
<name>A0A9D1EWS3_9BACT</name>